<name>A0ACC0B4K4_CATRO</name>
<reference evidence="2" key="1">
    <citation type="journal article" date="2023" name="Nat. Plants">
        <title>Single-cell RNA sequencing provides a high-resolution roadmap for understanding the multicellular compartmentation of specialized metabolism.</title>
        <authorList>
            <person name="Sun S."/>
            <person name="Shen X."/>
            <person name="Li Y."/>
            <person name="Li Y."/>
            <person name="Wang S."/>
            <person name="Li R."/>
            <person name="Zhang H."/>
            <person name="Shen G."/>
            <person name="Guo B."/>
            <person name="Wei J."/>
            <person name="Xu J."/>
            <person name="St-Pierre B."/>
            <person name="Chen S."/>
            <person name="Sun C."/>
        </authorList>
    </citation>
    <scope>NUCLEOTIDE SEQUENCE [LARGE SCALE GENOMIC DNA]</scope>
</reference>
<accession>A0ACC0B4K4</accession>
<dbReference type="EMBL" id="CM044704">
    <property type="protein sequence ID" value="KAI5667585.1"/>
    <property type="molecule type" value="Genomic_DNA"/>
</dbReference>
<proteinExistence type="predicted"/>
<gene>
    <name evidence="1" type="ORF">M9H77_17438</name>
</gene>
<evidence type="ECO:0000313" key="2">
    <source>
        <dbReference type="Proteomes" id="UP001060085"/>
    </source>
</evidence>
<evidence type="ECO:0000313" key="1">
    <source>
        <dbReference type="EMBL" id="KAI5667585.1"/>
    </source>
</evidence>
<protein>
    <submittedName>
        <fullName evidence="1">Uncharacterized protein</fullName>
    </submittedName>
</protein>
<comment type="caution">
    <text evidence="1">The sequence shown here is derived from an EMBL/GenBank/DDBJ whole genome shotgun (WGS) entry which is preliminary data.</text>
</comment>
<organism evidence="1 2">
    <name type="scientific">Catharanthus roseus</name>
    <name type="common">Madagascar periwinkle</name>
    <name type="synonym">Vinca rosea</name>
    <dbReference type="NCBI Taxonomy" id="4058"/>
    <lineage>
        <taxon>Eukaryota</taxon>
        <taxon>Viridiplantae</taxon>
        <taxon>Streptophyta</taxon>
        <taxon>Embryophyta</taxon>
        <taxon>Tracheophyta</taxon>
        <taxon>Spermatophyta</taxon>
        <taxon>Magnoliopsida</taxon>
        <taxon>eudicotyledons</taxon>
        <taxon>Gunneridae</taxon>
        <taxon>Pentapetalae</taxon>
        <taxon>asterids</taxon>
        <taxon>lamiids</taxon>
        <taxon>Gentianales</taxon>
        <taxon>Apocynaceae</taxon>
        <taxon>Rauvolfioideae</taxon>
        <taxon>Vinceae</taxon>
        <taxon>Catharanthinae</taxon>
        <taxon>Catharanthus</taxon>
    </lineage>
</organism>
<sequence>MFKHTYSLNLSSNSYGVCSFVSSTDDGCWIALLHAPKYCSTVANLNSDQIAQLQTLLVSLPTMLAFASTSITHSSLQAILASSILNPQSYFSSSTFLPNFSFGDETSHRLESPMPQTQTIHDLINRTLAQMTPSSNVDSGDWDFQQHKPLSSSTPARKCIYTMPLITRVVVCSPVLLRKEPWPELFIHEDDYVRQKQDLDNEVKEIQTSKRLRNLRHRPKHAMHNWLGSKKPETPWILSITHPQRGLQGPTTTKKPWNSDKRNPKSDPFSSANLKVINVIQDVGLPSSRKRTRENNGDDPLVVTITIGQCLVKRILVDTGSSMKDTDHMVKFLIIFALSPYNCIMDRSVLNQFQARISTCELSIDIPIGPSVSRFFGRMFIPRQHTNKATAKVGQKFGHFDTQHRWFHWENTKGAGFILEDLEGYQYTYAMKFLFPVSNNEANMKPSTRACVCPKVRSDSQVIMCQVTGISEAMEKNMKPYLACVQRLISEFTCVNFEKVPREQNKKADMLSKLSAGESIEGIWIESLSEKSISKDICMADVVRDWTTPIFRLYST</sequence>
<keyword evidence="2" id="KW-1185">Reference proteome</keyword>
<dbReference type="Proteomes" id="UP001060085">
    <property type="component" value="Linkage Group LG04"/>
</dbReference>